<protein>
    <submittedName>
        <fullName evidence="5">Transcription factor PIF1</fullName>
    </submittedName>
</protein>
<evidence type="ECO:0000256" key="4">
    <source>
        <dbReference type="ARBA" id="ARBA00023163"/>
    </source>
</evidence>
<name>A0ABR2MWA9_9ASPA</name>
<proteinExistence type="inferred from homology"/>
<reference evidence="5 6" key="1">
    <citation type="journal article" date="2022" name="Nat. Plants">
        <title>Genomes of leafy and leafless Platanthera orchids illuminate the evolution of mycoheterotrophy.</title>
        <authorList>
            <person name="Li M.H."/>
            <person name="Liu K.W."/>
            <person name="Li Z."/>
            <person name="Lu H.C."/>
            <person name="Ye Q.L."/>
            <person name="Zhang D."/>
            <person name="Wang J.Y."/>
            <person name="Li Y.F."/>
            <person name="Zhong Z.M."/>
            <person name="Liu X."/>
            <person name="Yu X."/>
            <person name="Liu D.K."/>
            <person name="Tu X.D."/>
            <person name="Liu B."/>
            <person name="Hao Y."/>
            <person name="Liao X.Y."/>
            <person name="Jiang Y.T."/>
            <person name="Sun W.H."/>
            <person name="Chen J."/>
            <person name="Chen Y.Q."/>
            <person name="Ai Y."/>
            <person name="Zhai J.W."/>
            <person name="Wu S.S."/>
            <person name="Zhou Z."/>
            <person name="Hsiao Y.Y."/>
            <person name="Wu W.L."/>
            <person name="Chen Y.Y."/>
            <person name="Lin Y.F."/>
            <person name="Hsu J.L."/>
            <person name="Li C.Y."/>
            <person name="Wang Z.W."/>
            <person name="Zhao X."/>
            <person name="Zhong W.Y."/>
            <person name="Ma X.K."/>
            <person name="Ma L."/>
            <person name="Huang J."/>
            <person name="Chen G.Z."/>
            <person name="Huang M.Z."/>
            <person name="Huang L."/>
            <person name="Peng D.H."/>
            <person name="Luo Y.B."/>
            <person name="Zou S.Q."/>
            <person name="Chen S.P."/>
            <person name="Lan S."/>
            <person name="Tsai W.C."/>
            <person name="Van de Peer Y."/>
            <person name="Liu Z.J."/>
        </authorList>
    </citation>
    <scope>NUCLEOTIDE SEQUENCE [LARGE SCALE GENOMIC DNA]</scope>
    <source>
        <strain evidence="5">Lor288</strain>
    </source>
</reference>
<sequence>MHVSMVMMQSDKASMLDEAIEYLKSLQQQVQIMWMGSGMATMMFPTIQNYMTHMGLGIGRAPMLQLPRVPLVNQPMPTSPSANQMQVCPPSINHMRFPNQLCSSQMPESFAPHLGFHHMQPFPQEKPLTPELDRRNHGECRVAVRRYVEGFRDMRRKLTVGRKVWVESDMTRSFRLCLARRFERVVPGFFKTLHQTRILGMTIRVAPTVKSRKTHDSRPCFFSPLKAATTFSASREFFPISSSQASSSGLPPPSSFVLSGLPPPYSHHAELPMCSEEEASAFRGHGRNN</sequence>
<keyword evidence="4" id="KW-0804">Transcription</keyword>
<evidence type="ECO:0000256" key="1">
    <source>
        <dbReference type="ARBA" id="ARBA00005510"/>
    </source>
</evidence>
<organism evidence="5 6">
    <name type="scientific">Platanthera guangdongensis</name>
    <dbReference type="NCBI Taxonomy" id="2320717"/>
    <lineage>
        <taxon>Eukaryota</taxon>
        <taxon>Viridiplantae</taxon>
        <taxon>Streptophyta</taxon>
        <taxon>Embryophyta</taxon>
        <taxon>Tracheophyta</taxon>
        <taxon>Spermatophyta</taxon>
        <taxon>Magnoliopsida</taxon>
        <taxon>Liliopsida</taxon>
        <taxon>Asparagales</taxon>
        <taxon>Orchidaceae</taxon>
        <taxon>Orchidoideae</taxon>
        <taxon>Orchideae</taxon>
        <taxon>Orchidinae</taxon>
        <taxon>Platanthera</taxon>
    </lineage>
</organism>
<keyword evidence="3" id="KW-0238">DNA-binding</keyword>
<dbReference type="PANTHER" id="PTHR45855">
    <property type="entry name" value="TRANSCRIPTION FACTOR PIF1-RELATED"/>
    <property type="match status" value="1"/>
</dbReference>
<dbReference type="EMBL" id="JBBWWR010000004">
    <property type="protein sequence ID" value="KAK8968167.1"/>
    <property type="molecule type" value="Genomic_DNA"/>
</dbReference>
<evidence type="ECO:0000256" key="3">
    <source>
        <dbReference type="ARBA" id="ARBA00023125"/>
    </source>
</evidence>
<evidence type="ECO:0000313" key="6">
    <source>
        <dbReference type="Proteomes" id="UP001412067"/>
    </source>
</evidence>
<dbReference type="SUPFAM" id="SSF47459">
    <property type="entry name" value="HLH, helix-loop-helix DNA-binding domain"/>
    <property type="match status" value="1"/>
</dbReference>
<keyword evidence="2" id="KW-0805">Transcription regulation</keyword>
<comment type="caution">
    <text evidence="5">The sequence shown here is derived from an EMBL/GenBank/DDBJ whole genome shotgun (WGS) entry which is preliminary data.</text>
</comment>
<evidence type="ECO:0000256" key="2">
    <source>
        <dbReference type="ARBA" id="ARBA00023015"/>
    </source>
</evidence>
<dbReference type="InterPro" id="IPR036638">
    <property type="entry name" value="HLH_DNA-bd_sf"/>
</dbReference>
<dbReference type="InterPro" id="IPR031066">
    <property type="entry name" value="bHLH_ALC-like_plant"/>
</dbReference>
<dbReference type="Proteomes" id="UP001412067">
    <property type="component" value="Unassembled WGS sequence"/>
</dbReference>
<evidence type="ECO:0000313" key="5">
    <source>
        <dbReference type="EMBL" id="KAK8968167.1"/>
    </source>
</evidence>
<gene>
    <name evidence="5" type="primary">PIF1</name>
    <name evidence="5" type="ORF">KSP40_PGU000645</name>
</gene>
<accession>A0ABR2MWA9</accession>
<dbReference type="PANTHER" id="PTHR45855:SF16">
    <property type="entry name" value="TRANSCRIPTION FACTOR PIF1"/>
    <property type="match status" value="1"/>
</dbReference>
<comment type="similarity">
    <text evidence="1">Belongs to the bHLH protein family.</text>
</comment>
<keyword evidence="6" id="KW-1185">Reference proteome</keyword>